<keyword evidence="2" id="KW-1133">Transmembrane helix</keyword>
<evidence type="ECO:0000313" key="4">
    <source>
        <dbReference type="EMBL" id="CAH3157870.1"/>
    </source>
</evidence>
<organism evidence="4 5">
    <name type="scientific">Porites evermanni</name>
    <dbReference type="NCBI Taxonomy" id="104178"/>
    <lineage>
        <taxon>Eukaryota</taxon>
        <taxon>Metazoa</taxon>
        <taxon>Cnidaria</taxon>
        <taxon>Anthozoa</taxon>
        <taxon>Hexacorallia</taxon>
        <taxon>Scleractinia</taxon>
        <taxon>Fungiina</taxon>
        <taxon>Poritidae</taxon>
        <taxon>Porites</taxon>
    </lineage>
</organism>
<dbReference type="Gene3D" id="1.20.1640.10">
    <property type="entry name" value="Multidrug efflux transporter AcrB transmembrane domain"/>
    <property type="match status" value="2"/>
</dbReference>
<name>A0ABN8Q5S4_9CNID</name>
<dbReference type="Proteomes" id="UP001159427">
    <property type="component" value="Unassembled WGS sequence"/>
</dbReference>
<feature type="transmembrane region" description="Helical" evidence="2">
    <location>
        <begin position="77"/>
        <end position="100"/>
    </location>
</feature>
<protein>
    <recommendedName>
        <fullName evidence="3">SSD domain-containing protein</fullName>
    </recommendedName>
</protein>
<feature type="region of interest" description="Disordered" evidence="1">
    <location>
        <begin position="844"/>
        <end position="877"/>
    </location>
</feature>
<proteinExistence type="predicted"/>
<feature type="transmembrane region" description="Helical" evidence="2">
    <location>
        <begin position="1145"/>
        <end position="1166"/>
    </location>
</feature>
<keyword evidence="2" id="KW-0472">Membrane</keyword>
<dbReference type="Pfam" id="PF12349">
    <property type="entry name" value="Sterol-sensing"/>
    <property type="match status" value="1"/>
</dbReference>
<feature type="transmembrane region" description="Helical" evidence="2">
    <location>
        <begin position="1260"/>
        <end position="1280"/>
    </location>
</feature>
<evidence type="ECO:0000256" key="1">
    <source>
        <dbReference type="SAM" id="MobiDB-lite"/>
    </source>
</evidence>
<dbReference type="PANTHER" id="PTHR46687">
    <property type="entry name" value="PROTEIN DISPATCHED HOMOLOG 3"/>
    <property type="match status" value="1"/>
</dbReference>
<dbReference type="PROSITE" id="PS50156">
    <property type="entry name" value="SSD"/>
    <property type="match status" value="1"/>
</dbReference>
<feature type="transmembrane region" description="Helical" evidence="2">
    <location>
        <begin position="679"/>
        <end position="697"/>
    </location>
</feature>
<feature type="transmembrane region" description="Helical" evidence="2">
    <location>
        <begin position="398"/>
        <end position="417"/>
    </location>
</feature>
<feature type="transmembrane region" description="Helical" evidence="2">
    <location>
        <begin position="1074"/>
        <end position="1102"/>
    </location>
</feature>
<evidence type="ECO:0000313" key="5">
    <source>
        <dbReference type="Proteomes" id="UP001159427"/>
    </source>
</evidence>
<evidence type="ECO:0000256" key="2">
    <source>
        <dbReference type="SAM" id="Phobius"/>
    </source>
</evidence>
<keyword evidence="2" id="KW-0812">Transmembrane</keyword>
<feature type="region of interest" description="Disordered" evidence="1">
    <location>
        <begin position="747"/>
        <end position="803"/>
    </location>
</feature>
<evidence type="ECO:0000259" key="3">
    <source>
        <dbReference type="PROSITE" id="PS50156"/>
    </source>
</evidence>
<feature type="transmembrane region" description="Helical" evidence="2">
    <location>
        <begin position="1109"/>
        <end position="1133"/>
    </location>
</feature>
<feature type="transmembrane region" description="Helical" evidence="2">
    <location>
        <begin position="374"/>
        <end position="392"/>
    </location>
</feature>
<feature type="compositionally biased region" description="Polar residues" evidence="1">
    <location>
        <begin position="791"/>
        <end position="803"/>
    </location>
</feature>
<dbReference type="PANTHER" id="PTHR46687:SF1">
    <property type="entry name" value="PROTEIN DISPATCHED HOMOLOG 3"/>
    <property type="match status" value="1"/>
</dbReference>
<gene>
    <name evidence="4" type="ORF">PEVE_00002659</name>
</gene>
<dbReference type="InterPro" id="IPR042480">
    <property type="entry name" value="DISP3"/>
</dbReference>
<feature type="transmembrane region" description="Helical" evidence="2">
    <location>
        <begin position="1225"/>
        <end position="1248"/>
    </location>
</feature>
<dbReference type="InterPro" id="IPR053958">
    <property type="entry name" value="HMGCR/SNAP/NPC1-like_SSD"/>
</dbReference>
<feature type="compositionally biased region" description="Polar residues" evidence="1">
    <location>
        <begin position="748"/>
        <end position="769"/>
    </location>
</feature>
<feature type="transmembrane region" description="Helical" evidence="2">
    <location>
        <begin position="501"/>
        <end position="524"/>
    </location>
</feature>
<dbReference type="SUPFAM" id="SSF82866">
    <property type="entry name" value="Multidrug efflux transporter AcrB transmembrane domain"/>
    <property type="match status" value="2"/>
</dbReference>
<dbReference type="InterPro" id="IPR000731">
    <property type="entry name" value="SSD"/>
</dbReference>
<reference evidence="4 5" key="1">
    <citation type="submission" date="2022-05" db="EMBL/GenBank/DDBJ databases">
        <authorList>
            <consortium name="Genoscope - CEA"/>
            <person name="William W."/>
        </authorList>
    </citation>
    <scope>NUCLEOTIDE SEQUENCE [LARGE SCALE GENOMIC DNA]</scope>
</reference>
<sequence>MQEARGHSRKESDDFSKLCFGNDSENLESGGEGNFYMDPALEPALSFHQPKTYFTSISFVHGLREILPTLRLSLIRLYVHPAGAAVVLLAAILIPVLLGWRAFDLNHKEKGEYLVIDKSLESFEIPGHITSQHNDLVDVASKLSKESKKVPRREPARKGRRKRSARIPDAYPFQIRPKWTLELVYLAVGKDESDLNIFTKERLETIHQIEQNLILLEDFADFCWKWSKAKFDPFLVHINGCTPPISLIDFFFPSINKTLGLRINDGQGKVNLTKESIDQSLKLLLTKPYAYWFVDDSFSKDHQKSRFLRAEIKFGSPLHWKYGYNSKQQSKSFKTFLIKYVEALKKMSTDKVHILYGGNDIFDYEVDKTLWADIRLSVFTMVFVAAFVLVFTRFSLWLTFWGILSLLTPICLAYFFFRVVFEKVSLGILSGISVFIIIGIGVDDVFVFINTFRQAHGAKNLETRIAHTLCTAGKATFFTSFTTAAAFSANCLSEMPAIRDFGLFMALIVSFCWLTVFCTIPPVLNLWHRYIVKWEEVIFDFISGWTSYLFGNVRYTLPDDIVQFLSGNDQNRTASEPSSASSVELELSVRQSFQEEDDDDQLLQLNSSGSNSQSPSPSSSDCDLAMYSDPNGTFDMQLSTPLMQSRTSQPRTTVRQTGQSGNFLQSFLYRWWGVPIKKYPIVVVVCFVVVLVASITLDSMIHASTKPPAFFKESTNLQQLLYLKYNMSSDNLNVNDLDLDIVGNDNVHSNQIPNPKTTKATATETNGLKSSTTIPSPTTAAQRPGKPKSSGIHQQSNPTKSTTLAYRQTTTLLPEKSSTLTLTPGTQKASNVWIQVLNKNKCFRSPTRSTKKSTSRDVTATSRSGAGSTTSTGDTTLPTVCPPGSCKAIDKPLVDTAATVYVIFGLKAIDRSKITREHVIEKKGDVVPDYDFTDLLLNSWPTFLMYACRLCHKLSNNSKLVRPGGADCFPTWIMDYINDPQRRHDDWNKDCLKIKKAMRSTGKSRAKLMKMPSKDPKHGNYTYWMKMAFESSVFMGKSSQEKVKDYDNWNNFLEEELKSYPKGLKTAFQTSKEWVMTFMEVIAVNSAIYGIALSLAWCLGLVAIFTANFFLTLIVTITILSVLSTVVAIFYLASWQLGAVEAISLSILVGTSVDYCVHLVEGYIMAGNSIPATLTSSKEIRGWRSLAAVSHIGTAILSSAVTTIVASIPLCLATIQLFAKFGQILAINTAVSIYYTLTICVAFLCLMAPVRFRASWKSSLIALLVVAIVYSIPTLILFFVNWKVVTIPGPAGEPLFPKPN</sequence>
<dbReference type="EMBL" id="CALNXI010001157">
    <property type="protein sequence ID" value="CAH3157870.1"/>
    <property type="molecule type" value="Genomic_DNA"/>
</dbReference>
<feature type="compositionally biased region" description="Low complexity" evidence="1">
    <location>
        <begin position="859"/>
        <end position="876"/>
    </location>
</feature>
<keyword evidence="5" id="KW-1185">Reference proteome</keyword>
<accession>A0ABN8Q5S4</accession>
<comment type="caution">
    <text evidence="4">The sequence shown here is derived from an EMBL/GenBank/DDBJ whole genome shotgun (WGS) entry which is preliminary data.</text>
</comment>
<feature type="compositionally biased region" description="Low complexity" evidence="1">
    <location>
        <begin position="770"/>
        <end position="779"/>
    </location>
</feature>
<feature type="domain" description="SSD" evidence="3">
    <location>
        <begin position="367"/>
        <end position="526"/>
    </location>
</feature>
<feature type="transmembrane region" description="Helical" evidence="2">
    <location>
        <begin position="1186"/>
        <end position="1219"/>
    </location>
</feature>
<feature type="transmembrane region" description="Helical" evidence="2">
    <location>
        <begin position="424"/>
        <end position="442"/>
    </location>
</feature>